<keyword evidence="2" id="KW-0012">Acyltransferase</keyword>
<dbReference type="InterPro" id="IPR000182">
    <property type="entry name" value="GNAT_dom"/>
</dbReference>
<dbReference type="CDD" id="cd04301">
    <property type="entry name" value="NAT_SF"/>
    <property type="match status" value="1"/>
</dbReference>
<evidence type="ECO:0000256" key="1">
    <source>
        <dbReference type="ARBA" id="ARBA00022679"/>
    </source>
</evidence>
<reference evidence="4" key="1">
    <citation type="journal article" date="2014" name="Front. Microbiol.">
        <title>High frequency of phylogenetically diverse reductive dehalogenase-homologous genes in deep subseafloor sedimentary metagenomes.</title>
        <authorList>
            <person name="Kawai M."/>
            <person name="Futagami T."/>
            <person name="Toyoda A."/>
            <person name="Takaki Y."/>
            <person name="Nishi S."/>
            <person name="Hori S."/>
            <person name="Arai W."/>
            <person name="Tsubouchi T."/>
            <person name="Morono Y."/>
            <person name="Uchiyama I."/>
            <person name="Ito T."/>
            <person name="Fujiyama A."/>
            <person name="Inagaki F."/>
            <person name="Takami H."/>
        </authorList>
    </citation>
    <scope>NUCLEOTIDE SEQUENCE</scope>
    <source>
        <strain evidence="4">Expedition CK06-06</strain>
    </source>
</reference>
<dbReference type="InterPro" id="IPR016181">
    <property type="entry name" value="Acyl_CoA_acyltransferase"/>
</dbReference>
<evidence type="ECO:0000259" key="3">
    <source>
        <dbReference type="PROSITE" id="PS51186"/>
    </source>
</evidence>
<gene>
    <name evidence="4" type="ORF">S01H4_50957</name>
</gene>
<dbReference type="PANTHER" id="PTHR42919">
    <property type="entry name" value="N-ALPHA-ACETYLTRANSFERASE"/>
    <property type="match status" value="1"/>
</dbReference>
<keyword evidence="1" id="KW-0808">Transferase</keyword>
<dbReference type="GO" id="GO:0016747">
    <property type="term" value="F:acyltransferase activity, transferring groups other than amino-acyl groups"/>
    <property type="evidence" value="ECO:0007669"/>
    <property type="project" value="InterPro"/>
</dbReference>
<dbReference type="SUPFAM" id="SSF55729">
    <property type="entry name" value="Acyl-CoA N-acyltransferases (Nat)"/>
    <property type="match status" value="1"/>
</dbReference>
<feature type="non-terminal residue" evidence="4">
    <location>
        <position position="1"/>
    </location>
</feature>
<feature type="domain" description="N-acetyltransferase" evidence="3">
    <location>
        <begin position="6"/>
        <end position="151"/>
    </location>
</feature>
<dbReference type="Gene3D" id="3.40.630.30">
    <property type="match status" value="1"/>
</dbReference>
<dbReference type="AlphaFoldDB" id="X1CH29"/>
<dbReference type="PANTHER" id="PTHR42919:SF8">
    <property type="entry name" value="N-ALPHA-ACETYLTRANSFERASE 50"/>
    <property type="match status" value="1"/>
</dbReference>
<dbReference type="PROSITE" id="PS51186">
    <property type="entry name" value="GNAT"/>
    <property type="match status" value="1"/>
</dbReference>
<accession>X1CH29</accession>
<evidence type="ECO:0000256" key="2">
    <source>
        <dbReference type="ARBA" id="ARBA00023315"/>
    </source>
</evidence>
<dbReference type="InterPro" id="IPR051556">
    <property type="entry name" value="N-term/lysine_N-AcTrnsfr"/>
</dbReference>
<protein>
    <recommendedName>
        <fullName evidence="3">N-acetyltransferase domain-containing protein</fullName>
    </recommendedName>
</protein>
<organism evidence="4">
    <name type="scientific">marine sediment metagenome</name>
    <dbReference type="NCBI Taxonomy" id="412755"/>
    <lineage>
        <taxon>unclassified sequences</taxon>
        <taxon>metagenomes</taxon>
        <taxon>ecological metagenomes</taxon>
    </lineage>
</organism>
<name>X1CH29_9ZZZZ</name>
<sequence length="151" mass="17461">RRMGEIAFRAFSRFARYGIDKKLPREKTDAYYQEEVSEYVKKLSEDSSKLFILVACENAVLGYIVLGIDEKLSRIYDFKWGSIISLAVDPDYHNKGIGSLLTKEGLNLLKRKRVKYVEVYTDQNNVAAISVYEKNGFRVIHSGITLYQYLE</sequence>
<comment type="caution">
    <text evidence="4">The sequence shown here is derived from an EMBL/GenBank/DDBJ whole genome shotgun (WGS) entry which is preliminary data.</text>
</comment>
<dbReference type="Pfam" id="PF00583">
    <property type="entry name" value="Acetyltransf_1"/>
    <property type="match status" value="1"/>
</dbReference>
<dbReference type="EMBL" id="BART01028973">
    <property type="protein sequence ID" value="GAG95573.1"/>
    <property type="molecule type" value="Genomic_DNA"/>
</dbReference>
<proteinExistence type="predicted"/>
<evidence type="ECO:0000313" key="4">
    <source>
        <dbReference type="EMBL" id="GAG95573.1"/>
    </source>
</evidence>